<dbReference type="PANTHER" id="PTHR45956">
    <property type="entry name" value="RUN AND FYVE DOMAIN-CONTAINING PROTEIN 2-LIKE PROTEIN"/>
    <property type="match status" value="1"/>
</dbReference>
<keyword evidence="6" id="KW-1185">Reference proteome</keyword>
<dbReference type="Pfam" id="PF02759">
    <property type="entry name" value="RUN"/>
    <property type="match status" value="1"/>
</dbReference>
<dbReference type="InterPro" id="IPR047335">
    <property type="entry name" value="RUFY1-3"/>
</dbReference>
<dbReference type="AlphaFoldDB" id="A0A668ALB6"/>
<organism evidence="5 6">
    <name type="scientific">Myripristis murdjan</name>
    <name type="common">pinecone soldierfish</name>
    <dbReference type="NCBI Taxonomy" id="586833"/>
    <lineage>
        <taxon>Eukaryota</taxon>
        <taxon>Metazoa</taxon>
        <taxon>Chordata</taxon>
        <taxon>Craniata</taxon>
        <taxon>Vertebrata</taxon>
        <taxon>Euteleostomi</taxon>
        <taxon>Actinopterygii</taxon>
        <taxon>Neopterygii</taxon>
        <taxon>Teleostei</taxon>
        <taxon>Neoteleostei</taxon>
        <taxon>Acanthomorphata</taxon>
        <taxon>Holocentriformes</taxon>
        <taxon>Holocentridae</taxon>
        <taxon>Myripristis</taxon>
    </lineage>
</organism>
<dbReference type="Ensembl" id="ENSMMDT00005052970.1">
    <property type="protein sequence ID" value="ENSMMDP00005051958.1"/>
    <property type="gene ID" value="ENSMMDG00005023383.1"/>
</dbReference>
<dbReference type="PROSITE" id="PS50826">
    <property type="entry name" value="RUN"/>
    <property type="match status" value="1"/>
</dbReference>
<gene>
    <name evidence="5" type="primary">RUFY1</name>
    <name evidence="5" type="synonym">rufy1</name>
</gene>
<dbReference type="FunFam" id="1.20.58.900:FF:000001">
    <property type="entry name" value="RUN and FYVE domain containing 2"/>
    <property type="match status" value="1"/>
</dbReference>
<dbReference type="SUPFAM" id="SSF140741">
    <property type="entry name" value="RUN domain-like"/>
    <property type="match status" value="1"/>
</dbReference>
<dbReference type="Gene3D" id="1.20.5.170">
    <property type="match status" value="1"/>
</dbReference>
<dbReference type="Gene3D" id="1.20.58.900">
    <property type="match status" value="1"/>
</dbReference>
<keyword evidence="3" id="KW-0732">Signal</keyword>
<dbReference type="InterPro" id="IPR037213">
    <property type="entry name" value="Run_dom_sf"/>
</dbReference>
<dbReference type="InterPro" id="IPR004012">
    <property type="entry name" value="Run_dom"/>
</dbReference>
<evidence type="ECO:0000256" key="1">
    <source>
        <dbReference type="ARBA" id="ARBA00023054"/>
    </source>
</evidence>
<proteinExistence type="predicted"/>
<dbReference type="SMART" id="SM00593">
    <property type="entry name" value="RUN"/>
    <property type="match status" value="1"/>
</dbReference>
<dbReference type="GO" id="GO:0005737">
    <property type="term" value="C:cytoplasm"/>
    <property type="evidence" value="ECO:0007669"/>
    <property type="project" value="TreeGrafter"/>
</dbReference>
<protein>
    <submittedName>
        <fullName evidence="5">RUN and FYVE domain containing 1</fullName>
    </submittedName>
</protein>
<feature type="domain" description="RUN" evidence="4">
    <location>
        <begin position="51"/>
        <end position="183"/>
    </location>
</feature>
<dbReference type="Gene3D" id="3.30.40.10">
    <property type="entry name" value="Zinc/RING finger domain, C3HC4 (zinc finger)"/>
    <property type="match status" value="1"/>
</dbReference>
<reference evidence="5" key="3">
    <citation type="submission" date="2025-09" db="UniProtKB">
        <authorList>
            <consortium name="Ensembl"/>
        </authorList>
    </citation>
    <scope>IDENTIFICATION</scope>
</reference>
<dbReference type="GeneTree" id="ENSGT00940000158334"/>
<reference evidence="5" key="2">
    <citation type="submission" date="2025-08" db="UniProtKB">
        <authorList>
            <consortium name="Ensembl"/>
        </authorList>
    </citation>
    <scope>IDENTIFICATION</scope>
</reference>
<dbReference type="Proteomes" id="UP000472263">
    <property type="component" value="Chromosome 10"/>
</dbReference>
<feature type="chain" id="PRO_5025643002" evidence="3">
    <location>
        <begin position="21"/>
        <end position="530"/>
    </location>
</feature>
<dbReference type="GO" id="GO:0030100">
    <property type="term" value="P:regulation of endocytosis"/>
    <property type="evidence" value="ECO:0007669"/>
    <property type="project" value="TreeGrafter"/>
</dbReference>
<dbReference type="PANTHER" id="PTHR45956:SF4">
    <property type="entry name" value="RUN AND FYVE DOMAIN-CONTAINING PROTEIN 1"/>
    <property type="match status" value="1"/>
</dbReference>
<sequence length="530" mass="61221">MYLFFHLCLASFAVLPAKDSMSIERSNLLSMMKLSIKVLIQSSLSLGRTLDSDYPPLQQFFVVLEHCLKHGLKAKKTFIGQNKSIWGPLELVEKLCPESSDIATSARDLPGLKTGLGRARAWLHLALMQKKVADYMKVLLDHKDLLSEFYDPGALMMEEEGTVIVGMLVGLNVIDANLCIKGEDLDSQVAVIDFSLYLKDPMTAILDQKHYIEELNRHLSGTVTDLQAKMDSLEKTNSKLVEELTAATDRINSLRDEQEQLKKENESILQSSQKKEEATLLDSQVELETYKQTRQGLDEMYNVVWKQYKEEKRIRQELERELELQVGLKQEMEVAMRLLEKDTHEKQDTLAALRLQLDQVKTLNLQMFHKAQDSEREAEKKQEEAVQLEQKMSEMEKAMRDLEQRYICQSPFLSCVSRLGLENELRTEKEQRQSMQKALQREQDNSVELRTQLQQLQGQFPFSSQLQQMCEQQEQALQEMGLHLSQSKLKMEDFKEVNKALKGHAWLKDDEATHCKQCQKEFSISRRKVN</sequence>
<evidence type="ECO:0000256" key="3">
    <source>
        <dbReference type="SAM" id="SignalP"/>
    </source>
</evidence>
<feature type="coiled-coil region" evidence="2">
    <location>
        <begin position="371"/>
        <end position="459"/>
    </location>
</feature>
<feature type="coiled-coil region" evidence="2">
    <location>
        <begin position="216"/>
        <end position="274"/>
    </location>
</feature>
<evidence type="ECO:0000259" key="4">
    <source>
        <dbReference type="PROSITE" id="PS50826"/>
    </source>
</evidence>
<dbReference type="InterPro" id="IPR013083">
    <property type="entry name" value="Znf_RING/FYVE/PHD"/>
</dbReference>
<feature type="signal peptide" evidence="3">
    <location>
        <begin position="1"/>
        <end position="20"/>
    </location>
</feature>
<evidence type="ECO:0000313" key="6">
    <source>
        <dbReference type="Proteomes" id="UP000472263"/>
    </source>
</evidence>
<dbReference type="GO" id="GO:0015031">
    <property type="term" value="P:protein transport"/>
    <property type="evidence" value="ECO:0007669"/>
    <property type="project" value="TreeGrafter"/>
</dbReference>
<evidence type="ECO:0000313" key="5">
    <source>
        <dbReference type="Ensembl" id="ENSMMDP00005051958.1"/>
    </source>
</evidence>
<reference evidence="5" key="1">
    <citation type="submission" date="2019-06" db="EMBL/GenBank/DDBJ databases">
        <authorList>
            <consortium name="Wellcome Sanger Institute Data Sharing"/>
        </authorList>
    </citation>
    <scope>NUCLEOTIDE SEQUENCE [LARGE SCALE GENOMIC DNA]</scope>
</reference>
<evidence type="ECO:0000256" key="2">
    <source>
        <dbReference type="SAM" id="Coils"/>
    </source>
</evidence>
<name>A0A668ALB6_9TELE</name>
<accession>A0A668ALB6</accession>
<keyword evidence="1 2" id="KW-0175">Coiled coil</keyword>